<comment type="caution">
    <text evidence="1">The sequence shown here is derived from an EMBL/GenBank/DDBJ whole genome shotgun (WGS) entry which is preliminary data.</text>
</comment>
<evidence type="ECO:0000313" key="2">
    <source>
        <dbReference type="Proteomes" id="UP000237911"/>
    </source>
</evidence>
<sequence>MNPTLRPFVTAGIAVVGAGMITVTPVATPLLEAQMVHDVALTADIDFTGAWADAFNTAEVNFEHLQTALQDANSALSDALSNADLSNLDLEQLGAALTFLGGDQKGFLNPLAEFTTSLPSGDGGIGSPDFYLGNFLLYGLLSNQGEALAPGLIPAIPDPIPEIVQVLASPLSGLLIGALGPSLSPLVALINSVEAISANLGGDNPDTTAALQELINIPANMVNGLLNGATLNLDFLIPTVTEAGLLPEGVGISGLSFAFGGLLSPGEVGGNIDALSAEELPPPIFGGGSILNALGITVSVTDPLTLDLTFGPGQGVGLTGALAGLEQVLALLLTGDLDFDGPPPEVEPDPGAATDFDFGGLLADLFGGAQ</sequence>
<dbReference type="EMBL" id="PUEV01000064">
    <property type="protein sequence ID" value="PQM51578.1"/>
    <property type="molecule type" value="Genomic_DNA"/>
</dbReference>
<gene>
    <name evidence="1" type="ORF">C5U48_14305</name>
</gene>
<accession>A0A9X7NY16</accession>
<dbReference type="NCBIfam" id="NF033942">
    <property type="entry name" value="GjpA"/>
    <property type="match status" value="1"/>
</dbReference>
<dbReference type="AlphaFoldDB" id="A0A9X7NY16"/>
<dbReference type="RefSeq" id="WP_046285586.1">
    <property type="nucleotide sequence ID" value="NZ_CP092430.2"/>
</dbReference>
<evidence type="ECO:0008006" key="3">
    <source>
        <dbReference type="Google" id="ProtNLM"/>
    </source>
</evidence>
<dbReference type="Proteomes" id="UP000237911">
    <property type="component" value="Unassembled WGS sequence"/>
</dbReference>
<protein>
    <recommendedName>
        <fullName evidence="3">PE-PGRS family protein</fullName>
    </recommendedName>
</protein>
<name>A0A9X7NY16_9MYCO</name>
<organism evidence="1 2">
    <name type="scientific">Mycolicibacter virginiensis</name>
    <dbReference type="NCBI Taxonomy" id="1795032"/>
    <lineage>
        <taxon>Bacteria</taxon>
        <taxon>Bacillati</taxon>
        <taxon>Actinomycetota</taxon>
        <taxon>Actinomycetes</taxon>
        <taxon>Mycobacteriales</taxon>
        <taxon>Mycobacteriaceae</taxon>
        <taxon>Mycolicibacter</taxon>
    </lineage>
</organism>
<proteinExistence type="predicted"/>
<keyword evidence="2" id="KW-1185">Reference proteome</keyword>
<evidence type="ECO:0000313" key="1">
    <source>
        <dbReference type="EMBL" id="PQM51578.1"/>
    </source>
</evidence>
<dbReference type="InterPro" id="IPR049934">
    <property type="entry name" value="GjpA-like"/>
</dbReference>
<reference evidence="1 2" key="1">
    <citation type="submission" date="2018-02" db="EMBL/GenBank/DDBJ databases">
        <title>Draft genome sequence of Mycobacterium virginiense isolated from mud of a swine farm in Japan.</title>
        <authorList>
            <person name="Ohya K."/>
        </authorList>
    </citation>
    <scope>NUCLEOTIDE SEQUENCE [LARGE SCALE GENOMIC DNA]</scope>
    <source>
        <strain evidence="1 2">GF75</strain>
    </source>
</reference>